<dbReference type="EMBL" id="KF119785">
    <property type="protein sequence ID" value="AIA87053.1"/>
    <property type="molecule type" value="Genomic_DNA"/>
</dbReference>
<sequence>MRDYVGQLYTPTAASYRQMNSDYEGAKALAEWKAKVRAAWGQVRVEHVESTGVVDVVAVGNEMTVTARVELGSLVPSDVQVQLVYGRVGDDDTLTDFAVVPLEMTQEEGGGRFVFAVRHTLGVSGPFGYTVRVVPSHPAMAS</sequence>
<accession>A0A060BRM6</accession>
<reference evidence="1" key="1">
    <citation type="journal article" date="2013" name="Environ. Microbiol.">
        <title>Seasonally variable intestinal metagenomes of the red palm weevil (Rhynchophorus ferrugineus).</title>
        <authorList>
            <person name="Jia S."/>
            <person name="Zhang X."/>
            <person name="Zhang G."/>
            <person name="Yin A."/>
            <person name="Zhang S."/>
            <person name="Li F."/>
            <person name="Wang L."/>
            <person name="Zhao D."/>
            <person name="Yun Q."/>
            <person name="Tala"/>
            <person name="Wang J."/>
            <person name="Sun G."/>
            <person name="Baabdullah M."/>
            <person name="Yu X."/>
            <person name="Hu S."/>
            <person name="Al-Mssallem I.S."/>
            <person name="Yu J."/>
        </authorList>
    </citation>
    <scope>NUCLEOTIDE SEQUENCE</scope>
</reference>
<organism evidence="1">
    <name type="scientific">uncultured Kribbella sp</name>
    <dbReference type="NCBI Taxonomy" id="304889"/>
    <lineage>
        <taxon>Bacteria</taxon>
        <taxon>Bacillati</taxon>
        <taxon>Actinomycetota</taxon>
        <taxon>Actinomycetes</taxon>
        <taxon>Propionibacteriales</taxon>
        <taxon>Kribbellaceae</taxon>
        <taxon>Kribbella</taxon>
        <taxon>environmental samples</taxon>
    </lineage>
</organism>
<proteinExistence type="predicted"/>
<protein>
    <submittedName>
        <fullName evidence="1">CAZy families GT35 protein</fullName>
    </submittedName>
</protein>
<feature type="non-terminal residue" evidence="1">
    <location>
        <position position="142"/>
    </location>
</feature>
<name>A0A060BRM6_9ACTN</name>
<dbReference type="AlphaFoldDB" id="A0A060BRM6"/>
<evidence type="ECO:0000313" key="1">
    <source>
        <dbReference type="EMBL" id="AIA87053.1"/>
    </source>
</evidence>